<dbReference type="InterPro" id="IPR009051">
    <property type="entry name" value="Helical_ferredxn"/>
</dbReference>
<reference evidence="8" key="1">
    <citation type="submission" date="2019-10" db="EMBL/GenBank/DDBJ databases">
        <title>Metagenomic sequencing of thiosulfate-disproportionating enrichment culture.</title>
        <authorList>
            <person name="Umezawa K."/>
            <person name="Kojima H."/>
            <person name="Fukui M."/>
        </authorList>
    </citation>
    <scope>NUCLEOTIDE SEQUENCE</scope>
    <source>
        <strain evidence="8">45J</strain>
    </source>
</reference>
<evidence type="ECO:0000256" key="1">
    <source>
        <dbReference type="ARBA" id="ARBA00004651"/>
    </source>
</evidence>
<evidence type="ECO:0000256" key="2">
    <source>
        <dbReference type="ARBA" id="ARBA00022475"/>
    </source>
</evidence>
<dbReference type="EMBL" id="BLAB01000001">
    <property type="protein sequence ID" value="GER94348.1"/>
    <property type="molecule type" value="Genomic_DNA"/>
</dbReference>
<evidence type="ECO:0000259" key="7">
    <source>
        <dbReference type="PROSITE" id="PS51379"/>
    </source>
</evidence>
<dbReference type="InterPro" id="IPR017896">
    <property type="entry name" value="4Fe4S_Fe-S-bd"/>
</dbReference>
<dbReference type="PANTHER" id="PTHR12677:SF59">
    <property type="entry name" value="GOLGI APPARATUS MEMBRANE PROTEIN TVP38-RELATED"/>
    <property type="match status" value="1"/>
</dbReference>
<sequence length="555" mass="62723">MIEEFLKDCVSCGICREICPFLSEYGTPDLIISKNPETAFLCTNCKACDLVCPNSLSPSEALHETKYKQIKENNLSENIKTVLNSANGFAMRGHKFPFAYYQSSETVFWPGCALQGTRPDLVKKITKMLKIGLVLDCCFDPLFQNGDLDAVKSASERIKKRLNKYGIKHIILGCTNCKKIFSLYMPEIKTEHILEALPEIKSKPKHYIELKDAYLHHPCPSFRFAYIRELANKHIKGFVSIASQTSHPMCCGLGGATHALSEKLSDQYTEKIISDTKKSPIITYCMGCKNKYLKKGKDAYHILELITDSKPLKQPVSASRKWLNRLLLSIGQRLLKSRKFILAAIILIAIISTTYLRKSGYFSPELLLDFIRHYKILAPALFILIYTIGPSIFIPSLPLTLGAGFLWGPFWGVIFSIIGATLGASVPFLLARYIIGSTIKERFSYARWKWLKEKVEHHGWKAVAFTRIIPIFPYPVLNYLFGITPIPFLHYLWSTFVFMLPACIAYVAFGSSMSELILKGNIKGVIIGIIIATIAMMLPFAFKTFIKKVFPEKNE</sequence>
<feature type="domain" description="4Fe-4S ferredoxin-type" evidence="7">
    <location>
        <begin position="30"/>
        <end position="61"/>
    </location>
</feature>
<accession>A0A5J4KXM8</accession>
<name>A0A5J4KXM8_9ZZZZ</name>
<dbReference type="PROSITE" id="PS00198">
    <property type="entry name" value="4FE4S_FER_1"/>
    <property type="match status" value="1"/>
</dbReference>
<keyword evidence="5 6" id="KW-0472">Membrane</keyword>
<evidence type="ECO:0000256" key="6">
    <source>
        <dbReference type="SAM" id="Phobius"/>
    </source>
</evidence>
<protein>
    <recommendedName>
        <fullName evidence="7">4Fe-4S ferredoxin-type domain-containing protein</fullName>
    </recommendedName>
</protein>
<dbReference type="GO" id="GO:0051536">
    <property type="term" value="F:iron-sulfur cluster binding"/>
    <property type="evidence" value="ECO:0007669"/>
    <property type="project" value="InterPro"/>
</dbReference>
<dbReference type="InterPro" id="IPR015414">
    <property type="entry name" value="TMEM64"/>
</dbReference>
<feature type="transmembrane region" description="Helical" evidence="6">
    <location>
        <begin position="488"/>
        <end position="509"/>
    </location>
</feature>
<feature type="transmembrane region" description="Helical" evidence="6">
    <location>
        <begin position="340"/>
        <end position="356"/>
    </location>
</feature>
<dbReference type="Pfam" id="PF09335">
    <property type="entry name" value="VTT_dom"/>
    <property type="match status" value="1"/>
</dbReference>
<feature type="transmembrane region" description="Helical" evidence="6">
    <location>
        <begin position="521"/>
        <end position="542"/>
    </location>
</feature>
<dbReference type="SUPFAM" id="SSF46548">
    <property type="entry name" value="alpha-helical ferredoxin"/>
    <property type="match status" value="1"/>
</dbReference>
<dbReference type="PROSITE" id="PS51379">
    <property type="entry name" value="4FE4S_FER_2"/>
    <property type="match status" value="2"/>
</dbReference>
<keyword evidence="3 6" id="KW-0812">Transmembrane</keyword>
<gene>
    <name evidence="8" type="ORF">A45J_2109</name>
</gene>
<dbReference type="AlphaFoldDB" id="A0A5J4KXM8"/>
<dbReference type="GO" id="GO:0005886">
    <property type="term" value="C:plasma membrane"/>
    <property type="evidence" value="ECO:0007669"/>
    <property type="project" value="UniProtKB-SubCell"/>
</dbReference>
<dbReference type="InterPro" id="IPR032816">
    <property type="entry name" value="VTT_dom"/>
</dbReference>
<comment type="caution">
    <text evidence="8">The sequence shown here is derived from an EMBL/GenBank/DDBJ whole genome shotgun (WGS) entry which is preliminary data.</text>
</comment>
<evidence type="ECO:0000256" key="3">
    <source>
        <dbReference type="ARBA" id="ARBA00022692"/>
    </source>
</evidence>
<dbReference type="InterPro" id="IPR017900">
    <property type="entry name" value="4Fe4S_Fe_S_CS"/>
</dbReference>
<keyword evidence="2" id="KW-1003">Cell membrane</keyword>
<evidence type="ECO:0000256" key="5">
    <source>
        <dbReference type="ARBA" id="ARBA00023136"/>
    </source>
</evidence>
<dbReference type="PANTHER" id="PTHR12677">
    <property type="entry name" value="GOLGI APPARATUS MEMBRANE PROTEIN TVP38-RELATED"/>
    <property type="match status" value="1"/>
</dbReference>
<dbReference type="Gene3D" id="1.10.1060.10">
    <property type="entry name" value="Alpha-helical ferredoxin"/>
    <property type="match status" value="1"/>
</dbReference>
<feature type="transmembrane region" description="Helical" evidence="6">
    <location>
        <begin position="410"/>
        <end position="435"/>
    </location>
</feature>
<comment type="subcellular location">
    <subcellularLocation>
        <location evidence="1">Cell membrane</location>
        <topology evidence="1">Multi-pass membrane protein</topology>
    </subcellularLocation>
</comment>
<feature type="domain" description="4Fe-4S ferredoxin-type" evidence="7">
    <location>
        <begin position="1"/>
        <end position="29"/>
    </location>
</feature>
<proteinExistence type="predicted"/>
<evidence type="ECO:0000256" key="4">
    <source>
        <dbReference type="ARBA" id="ARBA00022989"/>
    </source>
</evidence>
<organism evidence="8">
    <name type="scientific">hot springs metagenome</name>
    <dbReference type="NCBI Taxonomy" id="433727"/>
    <lineage>
        <taxon>unclassified sequences</taxon>
        <taxon>metagenomes</taxon>
        <taxon>ecological metagenomes</taxon>
    </lineage>
</organism>
<feature type="transmembrane region" description="Helical" evidence="6">
    <location>
        <begin position="376"/>
        <end position="398"/>
    </location>
</feature>
<feature type="transmembrane region" description="Helical" evidence="6">
    <location>
        <begin position="462"/>
        <end position="482"/>
    </location>
</feature>
<keyword evidence="4 6" id="KW-1133">Transmembrane helix</keyword>
<evidence type="ECO:0000313" key="8">
    <source>
        <dbReference type="EMBL" id="GER94348.1"/>
    </source>
</evidence>